<name>A0A6A6XJ87_9PLEO</name>
<keyword evidence="3" id="KW-1185">Reference proteome</keyword>
<keyword evidence="1" id="KW-0812">Transmembrane</keyword>
<feature type="transmembrane region" description="Helical" evidence="1">
    <location>
        <begin position="110"/>
        <end position="133"/>
    </location>
</feature>
<dbReference type="Proteomes" id="UP000799757">
    <property type="component" value="Unassembled WGS sequence"/>
</dbReference>
<reference evidence="2" key="1">
    <citation type="journal article" date="2020" name="Stud. Mycol.">
        <title>101 Dothideomycetes genomes: a test case for predicting lifestyles and emergence of pathogens.</title>
        <authorList>
            <person name="Haridas S."/>
            <person name="Albert R."/>
            <person name="Binder M."/>
            <person name="Bloem J."/>
            <person name="Labutti K."/>
            <person name="Salamov A."/>
            <person name="Andreopoulos B."/>
            <person name="Baker S."/>
            <person name="Barry K."/>
            <person name="Bills G."/>
            <person name="Bluhm B."/>
            <person name="Cannon C."/>
            <person name="Castanera R."/>
            <person name="Culley D."/>
            <person name="Daum C."/>
            <person name="Ezra D."/>
            <person name="Gonzalez J."/>
            <person name="Henrissat B."/>
            <person name="Kuo A."/>
            <person name="Liang C."/>
            <person name="Lipzen A."/>
            <person name="Lutzoni F."/>
            <person name="Magnuson J."/>
            <person name="Mondo S."/>
            <person name="Nolan M."/>
            <person name="Ohm R."/>
            <person name="Pangilinan J."/>
            <person name="Park H.-J."/>
            <person name="Ramirez L."/>
            <person name="Alfaro M."/>
            <person name="Sun H."/>
            <person name="Tritt A."/>
            <person name="Yoshinaga Y."/>
            <person name="Zwiers L.-H."/>
            <person name="Turgeon B."/>
            <person name="Goodwin S."/>
            <person name="Spatafora J."/>
            <person name="Crous P."/>
            <person name="Grigoriev I."/>
        </authorList>
    </citation>
    <scope>NUCLEOTIDE SEQUENCE</scope>
    <source>
        <strain evidence="2">CBS 109.77</strain>
    </source>
</reference>
<keyword evidence="1" id="KW-0472">Membrane</keyword>
<dbReference type="EMBL" id="MU001852">
    <property type="protein sequence ID" value="KAF2795657.1"/>
    <property type="molecule type" value="Genomic_DNA"/>
</dbReference>
<feature type="transmembrane region" description="Helical" evidence="1">
    <location>
        <begin position="565"/>
        <end position="587"/>
    </location>
</feature>
<sequence length="760" mass="84395">MASQNYAVHIGFWTNWSHGKIQGATVTLTRQNGGFLIAFLAIFVGMVGKSFWRLGCFMLHRYFSSANPEDGIYHQRQAILRNSDTAQDAAWRLLMSLCAWRSGRRASRPIARLLPIIVFAFLLSAAFGIASIFSSRVTSETANEVLLQATRCGTIDPSKPTDPSLQLTLLQPYYAESASKHLIYGQKCYTNISTNTDGCNLYIKPQLPLFSDRNASCPFGDGICRSETGNLILDTGYLDSNADLGINAPPKERFQMRFVHQCAPIKTEGHMVPFNDSEYGSVMRYNYGKILNVRGGTNFTYELPVNNAYLPDDGSTSANIPRLDYGIGSQTHHATPNESLFVATPNRWLPIPPLLRPDADVHMLFLSAPEIRFSMPVSDPWFLATRNASQIHNQDTKTTFNSYVQSEPLGVMACAIQMQYCNPRLPKGQNCEPLRGLIDPRASDEVTKIFPDEQQFAALKWADSLWTGSTFTVNNMVGFIGSSSLLARYGLAYGYQGPLPDNQWQLESEHWVKGTLASLQDTFVTAANGIPETLDAFRAGPAANETVALGMCKNQKIVSTAFSSFNVLGISLILILGSWIIVLDMGLEPAVAWWQRRRYTRHQLNDEFYAADGKTPHPLYSALEWSHTSTLQLQRLAHEEAGYGAWTACDGDTPVTQPGQQLAALSLADVKHPVLKRLETPRQWEAEAEQEEWEGIIAAKPWGVKRSDTGLETLVEEMDEGIKGKSVEREEAGGIVAAVVASPTQLEMHEQRDGAWRTFR</sequence>
<dbReference type="OrthoDB" id="3540210at2759"/>
<gene>
    <name evidence="2" type="ORF">K505DRAFT_373768</name>
</gene>
<evidence type="ECO:0000313" key="2">
    <source>
        <dbReference type="EMBL" id="KAF2795657.1"/>
    </source>
</evidence>
<proteinExistence type="predicted"/>
<accession>A0A6A6XJ87</accession>
<keyword evidence="1" id="KW-1133">Transmembrane helix</keyword>
<dbReference type="AlphaFoldDB" id="A0A6A6XJ87"/>
<organism evidence="2 3">
    <name type="scientific">Melanomma pulvis-pyrius CBS 109.77</name>
    <dbReference type="NCBI Taxonomy" id="1314802"/>
    <lineage>
        <taxon>Eukaryota</taxon>
        <taxon>Fungi</taxon>
        <taxon>Dikarya</taxon>
        <taxon>Ascomycota</taxon>
        <taxon>Pezizomycotina</taxon>
        <taxon>Dothideomycetes</taxon>
        <taxon>Pleosporomycetidae</taxon>
        <taxon>Pleosporales</taxon>
        <taxon>Melanommataceae</taxon>
        <taxon>Melanomma</taxon>
    </lineage>
</organism>
<evidence type="ECO:0000256" key="1">
    <source>
        <dbReference type="SAM" id="Phobius"/>
    </source>
</evidence>
<protein>
    <submittedName>
        <fullName evidence="2">Uncharacterized protein</fullName>
    </submittedName>
</protein>
<feature type="transmembrane region" description="Helical" evidence="1">
    <location>
        <begin position="33"/>
        <end position="52"/>
    </location>
</feature>
<evidence type="ECO:0000313" key="3">
    <source>
        <dbReference type="Proteomes" id="UP000799757"/>
    </source>
</evidence>